<evidence type="ECO:0000313" key="2">
    <source>
        <dbReference type="Proteomes" id="UP000000742"/>
    </source>
</evidence>
<dbReference type="KEGG" id="afl:Aflv_1189"/>
<dbReference type="EMBL" id="CP000922">
    <property type="protein sequence ID" value="ACJ33565.1"/>
    <property type="molecule type" value="Genomic_DNA"/>
</dbReference>
<evidence type="ECO:0000313" key="1">
    <source>
        <dbReference type="EMBL" id="ACJ33565.1"/>
    </source>
</evidence>
<name>B7GJB7_ANOFW</name>
<sequence>MLDMSTWSRIESGIKQGLKDVAASYGIDWIGMGNTASKVGSATVGARNGWREAKAEVRTQISQAETRLAAGKIEKAAAQTMTKGAARGAMKAIGIWGFIPDMAIFVNGFRKGYSAAGN</sequence>
<dbReference type="eggNOG" id="ENOG5033X73">
    <property type="taxonomic scope" value="Bacteria"/>
</dbReference>
<reference evidence="1 2" key="1">
    <citation type="journal article" date="2008" name="Genome Biol.">
        <title>Encapsulated in silica: genome, proteome and physiology of the thermophilic bacterium Anoxybacillus flavithermus WK1.</title>
        <authorList>
            <person name="Saw J.H."/>
            <person name="Mountain B.W."/>
            <person name="Feng L."/>
            <person name="Omelchenko M.V."/>
            <person name="Hou S."/>
            <person name="Saito J.A."/>
            <person name="Stott M.B."/>
            <person name="Li D."/>
            <person name="Zhao G."/>
            <person name="Wu J."/>
            <person name="Galperin M.Y."/>
            <person name="Koonin E.V."/>
            <person name="Makarova K.S."/>
            <person name="Wolf Y.I."/>
            <person name="Rigden D.J."/>
            <person name="Dunfield P.F."/>
            <person name="Wang L."/>
            <person name="Alam M."/>
        </authorList>
    </citation>
    <scope>NUCLEOTIDE SEQUENCE [LARGE SCALE GENOMIC DNA]</scope>
    <source>
        <strain evidence="2">DSM 21510 / WK1</strain>
    </source>
</reference>
<dbReference type="Proteomes" id="UP000000742">
    <property type="component" value="Chromosome"/>
</dbReference>
<protein>
    <submittedName>
        <fullName evidence="1">Uncharacterized conserved protein</fullName>
    </submittedName>
</protein>
<dbReference type="HOGENOM" id="CLU_2105481_0_0_9"/>
<dbReference type="AlphaFoldDB" id="B7GJB7"/>
<accession>B7GJB7</accession>
<gene>
    <name evidence="1" type="ordered locus">Aflv_1189</name>
</gene>
<organism evidence="1 2">
    <name type="scientific">Anoxybacillus flavithermus (strain DSM 21510 / WK1)</name>
    <dbReference type="NCBI Taxonomy" id="491915"/>
    <lineage>
        <taxon>Bacteria</taxon>
        <taxon>Bacillati</taxon>
        <taxon>Bacillota</taxon>
        <taxon>Bacilli</taxon>
        <taxon>Bacillales</taxon>
        <taxon>Anoxybacillaceae</taxon>
        <taxon>Anoxybacillus</taxon>
    </lineage>
</organism>
<proteinExistence type="predicted"/>